<proteinExistence type="predicted"/>
<organism evidence="2 3">
    <name type="scientific">Candidatus Curtissbacteria bacterium RIFCSPLOWO2_01_FULL_42_26</name>
    <dbReference type="NCBI Taxonomy" id="1797729"/>
    <lineage>
        <taxon>Bacteria</taxon>
        <taxon>Candidatus Curtissiibacteriota</taxon>
    </lineage>
</organism>
<reference evidence="2 3" key="1">
    <citation type="journal article" date="2016" name="Nat. Commun.">
        <title>Thousands of microbial genomes shed light on interconnected biogeochemical processes in an aquifer system.</title>
        <authorList>
            <person name="Anantharaman K."/>
            <person name="Brown C.T."/>
            <person name="Hug L.A."/>
            <person name="Sharon I."/>
            <person name="Castelle C.J."/>
            <person name="Probst A.J."/>
            <person name="Thomas B.C."/>
            <person name="Singh A."/>
            <person name="Wilkins M.J."/>
            <person name="Karaoz U."/>
            <person name="Brodie E.L."/>
            <person name="Williams K.H."/>
            <person name="Hubbard S.S."/>
            <person name="Banfield J.F."/>
        </authorList>
    </citation>
    <scope>NUCLEOTIDE SEQUENCE [LARGE SCALE GENOMIC DNA]</scope>
</reference>
<feature type="region of interest" description="Disordered" evidence="1">
    <location>
        <begin position="177"/>
        <end position="290"/>
    </location>
</feature>
<gene>
    <name evidence="2" type="ORF">A3A60_01110</name>
</gene>
<name>A0A1F5HY73_9BACT</name>
<accession>A0A1F5HY73</accession>
<dbReference type="Proteomes" id="UP000179227">
    <property type="component" value="Unassembled WGS sequence"/>
</dbReference>
<dbReference type="EMBL" id="MFBS01000024">
    <property type="protein sequence ID" value="OGE09132.1"/>
    <property type="molecule type" value="Genomic_DNA"/>
</dbReference>
<feature type="compositionally biased region" description="Polar residues" evidence="1">
    <location>
        <begin position="200"/>
        <end position="210"/>
    </location>
</feature>
<feature type="compositionally biased region" description="Polar residues" evidence="1">
    <location>
        <begin position="11"/>
        <end position="20"/>
    </location>
</feature>
<comment type="caution">
    <text evidence="2">The sequence shown here is derived from an EMBL/GenBank/DDBJ whole genome shotgun (WGS) entry which is preliminary data.</text>
</comment>
<evidence type="ECO:0000256" key="1">
    <source>
        <dbReference type="SAM" id="MobiDB-lite"/>
    </source>
</evidence>
<feature type="region of interest" description="Disordered" evidence="1">
    <location>
        <begin position="1"/>
        <end position="25"/>
    </location>
</feature>
<dbReference type="AlphaFoldDB" id="A0A1F5HY73"/>
<sequence length="290" mass="31538">MPDPVDGAFASQDSQPQQDVTPPREEILKIVGLSTETAEKLAREESQNMLRLRVSFESGQTTYDQIKAGHEITVITIGSGQFPITAQENPADFVKETIERTHEIKPQPPADEVKNLLEGFGQKALADTPKELAAATFAFNFVADGNLKDNEELLKKLTAAAKTDDEKYHLARALEEVIAPQQSEPGTPTTEPESTPSPVLDSTQPQSQLEPQEIKKPYLPFASYKPPVSLPPNGIGETQSADDRQPVPAQTGTEPQPVNGITADPIADEPNLRPVPPRPQIKLARDINGT</sequence>
<evidence type="ECO:0000313" key="2">
    <source>
        <dbReference type="EMBL" id="OGE09132.1"/>
    </source>
</evidence>
<evidence type="ECO:0000313" key="3">
    <source>
        <dbReference type="Proteomes" id="UP000179227"/>
    </source>
</evidence>
<feature type="compositionally biased region" description="Low complexity" evidence="1">
    <location>
        <begin position="180"/>
        <end position="198"/>
    </location>
</feature>
<dbReference type="STRING" id="1797729.A3A60_01110"/>
<protein>
    <submittedName>
        <fullName evidence="2">Uncharacterized protein</fullName>
    </submittedName>
</protein>